<dbReference type="STRING" id="1137991.SAMN05660642_01953"/>
<feature type="domain" description="SnoaL-like" evidence="1">
    <location>
        <begin position="9"/>
        <end position="124"/>
    </location>
</feature>
<dbReference type="Pfam" id="PF13577">
    <property type="entry name" value="SnoaL_4"/>
    <property type="match status" value="1"/>
</dbReference>
<dbReference type="RefSeq" id="WP_091217008.1">
    <property type="nucleotide sequence ID" value="NZ_FNHE01000004.1"/>
</dbReference>
<sequence length="161" mass="17748">MNHLEARLRRLEDIEAIRNLDAAYCRLVDTGDWPGLVALFTADGTFDGLAVVTGSADLLAFFSGLADSGMRFWHHVSNHEIAVDGDTATVRSMLWQPCVVDDVPHVAAGRYSDSVVRTAEGWRYAVKRVRFDYWGPLRDGWDRHRFGFAPAAGAATPGRAG</sequence>
<organism evidence="2 3">
    <name type="scientific">Geodermatophilus siccatus</name>
    <dbReference type="NCBI Taxonomy" id="1137991"/>
    <lineage>
        <taxon>Bacteria</taxon>
        <taxon>Bacillati</taxon>
        <taxon>Actinomycetota</taxon>
        <taxon>Actinomycetes</taxon>
        <taxon>Geodermatophilales</taxon>
        <taxon>Geodermatophilaceae</taxon>
        <taxon>Geodermatophilus</taxon>
    </lineage>
</organism>
<evidence type="ECO:0000313" key="2">
    <source>
        <dbReference type="EMBL" id="SDM23432.1"/>
    </source>
</evidence>
<dbReference type="Proteomes" id="UP000198680">
    <property type="component" value="Unassembled WGS sequence"/>
</dbReference>
<dbReference type="CDD" id="cd00531">
    <property type="entry name" value="NTF2_like"/>
    <property type="match status" value="1"/>
</dbReference>
<dbReference type="InterPro" id="IPR037401">
    <property type="entry name" value="SnoaL-like"/>
</dbReference>
<protein>
    <submittedName>
        <fullName evidence="2">SnoaL-like domain-containing protein</fullName>
    </submittedName>
</protein>
<proteinExistence type="predicted"/>
<accession>A0A1G9RJF2</accession>
<name>A0A1G9RJF2_9ACTN</name>
<evidence type="ECO:0000313" key="3">
    <source>
        <dbReference type="Proteomes" id="UP000198680"/>
    </source>
</evidence>
<dbReference type="Gene3D" id="3.10.450.50">
    <property type="match status" value="1"/>
</dbReference>
<gene>
    <name evidence="2" type="ORF">SAMN05660642_01953</name>
</gene>
<evidence type="ECO:0000259" key="1">
    <source>
        <dbReference type="Pfam" id="PF13577"/>
    </source>
</evidence>
<reference evidence="3" key="1">
    <citation type="submission" date="2016-10" db="EMBL/GenBank/DDBJ databases">
        <authorList>
            <person name="Varghese N."/>
            <person name="Submissions S."/>
        </authorList>
    </citation>
    <scope>NUCLEOTIDE SEQUENCE [LARGE SCALE GENOMIC DNA]</scope>
    <source>
        <strain evidence="3">DSM 45419</strain>
    </source>
</reference>
<dbReference type="SUPFAM" id="SSF54427">
    <property type="entry name" value="NTF2-like"/>
    <property type="match status" value="1"/>
</dbReference>
<dbReference type="OrthoDB" id="1492465at2"/>
<dbReference type="InterPro" id="IPR032710">
    <property type="entry name" value="NTF2-like_dom_sf"/>
</dbReference>
<dbReference type="AlphaFoldDB" id="A0A1G9RJF2"/>
<keyword evidence="3" id="KW-1185">Reference proteome</keyword>
<dbReference type="EMBL" id="FNHE01000004">
    <property type="protein sequence ID" value="SDM23432.1"/>
    <property type="molecule type" value="Genomic_DNA"/>
</dbReference>